<sequence>MMYRPKFLLLVVFLIFTLKPAASANYLFSDLVSQCRLPFQSGQLFCAGYLAGALEMHRLTRNRFPSAAVICAPVLKVEERKEILVEWAKAHPEHKDLTPPEGVMRAFSEKFPCP</sequence>
<comment type="caution">
    <text evidence="2">The sequence shown here is derived from an EMBL/GenBank/DDBJ whole genome shotgun (WGS) entry which is preliminary data.</text>
</comment>
<name>A0ABW5BM08_9PROT</name>
<evidence type="ECO:0000259" key="1">
    <source>
        <dbReference type="Pfam" id="PF18602"/>
    </source>
</evidence>
<evidence type="ECO:0000313" key="3">
    <source>
        <dbReference type="Proteomes" id="UP001597294"/>
    </source>
</evidence>
<dbReference type="InterPro" id="IPR041238">
    <property type="entry name" value="Rap1a"/>
</dbReference>
<dbReference type="Pfam" id="PF18602">
    <property type="entry name" value="Rap1a"/>
    <property type="match status" value="1"/>
</dbReference>
<gene>
    <name evidence="2" type="ORF">ACFSKO_09940</name>
</gene>
<proteinExistence type="predicted"/>
<dbReference type="Proteomes" id="UP001597294">
    <property type="component" value="Unassembled WGS sequence"/>
</dbReference>
<feature type="domain" description="Rap1a immunity protein" evidence="1">
    <location>
        <begin position="30"/>
        <end position="113"/>
    </location>
</feature>
<organism evidence="2 3">
    <name type="scientific">Kiloniella antarctica</name>
    <dbReference type="NCBI Taxonomy" id="1550907"/>
    <lineage>
        <taxon>Bacteria</taxon>
        <taxon>Pseudomonadati</taxon>
        <taxon>Pseudomonadota</taxon>
        <taxon>Alphaproteobacteria</taxon>
        <taxon>Rhodospirillales</taxon>
        <taxon>Kiloniellaceae</taxon>
        <taxon>Kiloniella</taxon>
    </lineage>
</organism>
<accession>A0ABW5BM08</accession>
<evidence type="ECO:0000313" key="2">
    <source>
        <dbReference type="EMBL" id="MFD2205934.1"/>
    </source>
</evidence>
<dbReference type="EMBL" id="JBHUII010000004">
    <property type="protein sequence ID" value="MFD2205934.1"/>
    <property type="molecule type" value="Genomic_DNA"/>
</dbReference>
<reference evidence="3" key="1">
    <citation type="journal article" date="2019" name="Int. J. Syst. Evol. Microbiol.">
        <title>The Global Catalogue of Microorganisms (GCM) 10K type strain sequencing project: providing services to taxonomists for standard genome sequencing and annotation.</title>
        <authorList>
            <consortium name="The Broad Institute Genomics Platform"/>
            <consortium name="The Broad Institute Genome Sequencing Center for Infectious Disease"/>
            <person name="Wu L."/>
            <person name="Ma J."/>
        </authorList>
    </citation>
    <scope>NUCLEOTIDE SEQUENCE [LARGE SCALE GENOMIC DNA]</scope>
    <source>
        <strain evidence="3">CGMCC 4.7192</strain>
    </source>
</reference>
<protein>
    <submittedName>
        <fullName evidence="2">Rap1a/Tai family immunity protein</fullName>
    </submittedName>
</protein>
<dbReference type="RefSeq" id="WP_380251024.1">
    <property type="nucleotide sequence ID" value="NZ_JBHUII010000004.1"/>
</dbReference>
<keyword evidence="3" id="KW-1185">Reference proteome</keyword>